<sequence>MVGMGARPGMGVPGAREGFPGPGQEREYGPQLPDDGTDRTGNQEGDNKPQADPDVINALQEDRPGESLQMLADDVGQDGQDGEQISTGDDMSPEDEDSDPRETLEELKQGKQTPLIKITDEAINENPAKAFDSIMINFRTELQNRGLGKDQIDNIIRECGGDLNQIIADNTTIQEKVGKFMKTGAMSGMPKIIGKALVQFAIAGGFGYFVGGNPIFILLGAIPAGRDFQKELTATEREQKINDIYRNQDMLQAALTENNDALGPFIERLLADLENCGDDISAKIGSISGANQNLGESLFKRNKELLRLIKTHTKINIDNRLLAAYGED</sequence>
<feature type="compositionally biased region" description="Low complexity" evidence="1">
    <location>
        <begin position="73"/>
        <end position="84"/>
    </location>
</feature>
<dbReference type="EMBL" id="LBTH01000023">
    <property type="protein sequence ID" value="KKQ35503.1"/>
    <property type="molecule type" value="Genomic_DNA"/>
</dbReference>
<proteinExistence type="predicted"/>
<feature type="compositionally biased region" description="Gly residues" evidence="1">
    <location>
        <begin position="1"/>
        <end position="12"/>
    </location>
</feature>
<organism evidence="2 3">
    <name type="scientific">candidate division WS6 bacterium GW2011_GWA2_37_6</name>
    <dbReference type="NCBI Taxonomy" id="1619087"/>
    <lineage>
        <taxon>Bacteria</taxon>
        <taxon>Candidatus Dojkabacteria</taxon>
    </lineage>
</organism>
<name>A0A0G0GWX4_9BACT</name>
<evidence type="ECO:0000313" key="2">
    <source>
        <dbReference type="EMBL" id="KKQ35503.1"/>
    </source>
</evidence>
<feature type="region of interest" description="Disordered" evidence="1">
    <location>
        <begin position="1"/>
        <end position="111"/>
    </location>
</feature>
<gene>
    <name evidence="2" type="ORF">US52_C0023G0003</name>
</gene>
<protein>
    <submittedName>
        <fullName evidence="2">Uncharacterized protein</fullName>
    </submittedName>
</protein>
<evidence type="ECO:0000256" key="1">
    <source>
        <dbReference type="SAM" id="MobiDB-lite"/>
    </source>
</evidence>
<comment type="caution">
    <text evidence="2">The sequence shown here is derived from an EMBL/GenBank/DDBJ whole genome shotgun (WGS) entry which is preliminary data.</text>
</comment>
<reference evidence="2" key="1">
    <citation type="journal article" date="2015" name="Nature">
        <title>rRNA introns, odd ribosomes, and small enigmatic genomes across a large radiation of phyla.</title>
        <authorList>
            <person name="Brown C.T."/>
            <person name="Hug L.A."/>
            <person name="Thomas B.C."/>
            <person name="Sharon I."/>
            <person name="Castelle C.J."/>
            <person name="Singh A."/>
            <person name="Wilkins M.J."/>
            <person name="Williams K.H."/>
            <person name="Banfield J.F."/>
        </authorList>
    </citation>
    <scope>NUCLEOTIDE SEQUENCE [LARGE SCALE GENOMIC DNA]</scope>
</reference>
<dbReference type="Proteomes" id="UP000034852">
    <property type="component" value="Unassembled WGS sequence"/>
</dbReference>
<feature type="compositionally biased region" description="Basic and acidic residues" evidence="1">
    <location>
        <begin position="100"/>
        <end position="109"/>
    </location>
</feature>
<dbReference type="AlphaFoldDB" id="A0A0G0GWX4"/>
<evidence type="ECO:0000313" key="3">
    <source>
        <dbReference type="Proteomes" id="UP000034852"/>
    </source>
</evidence>
<accession>A0A0G0GWX4</accession>